<protein>
    <recommendedName>
        <fullName evidence="1">Tf2-1-like SH3-like domain-containing protein</fullName>
    </recommendedName>
</protein>
<reference evidence="2" key="1">
    <citation type="submission" date="2018-02" db="EMBL/GenBank/DDBJ databases">
        <authorList>
            <person name="Cohen D.B."/>
            <person name="Kent A.D."/>
        </authorList>
    </citation>
    <scope>NUCLEOTIDE SEQUENCE</scope>
</reference>
<dbReference type="AlphaFoldDB" id="A0A2N9ECI4"/>
<dbReference type="Pfam" id="PF24626">
    <property type="entry name" value="SH3_Tf2-1"/>
    <property type="match status" value="1"/>
</dbReference>
<sequence length="273" mass="31239">MELMKKLQDEPNSEEHFNMANGLLFYKGRFFQGDLSSMKAKVLVLIHDNPLRGHSGYLKTLQGLEYWFNTNYHAVTKLSPFEALYGYKPPKLLDFVSGTTRVVVVEDLLEHRQQVMGLLQHNLVAAQARMKLQADRHRQERQFEVRERVFLRLQPFKQKTMHKKLGKLGPKFYGPFKVLKKIGAVAYKPELPEEANIHPVFHVSCLKAKIGDKEEKVVCCYISFSALGRCYHRGCHLGALVQASTKLPTPYGLGALKGRAMLRPYPWVNLSLA</sequence>
<dbReference type="InterPro" id="IPR056924">
    <property type="entry name" value="SH3_Tf2-1"/>
</dbReference>
<organism evidence="2">
    <name type="scientific">Fagus sylvatica</name>
    <name type="common">Beechnut</name>
    <dbReference type="NCBI Taxonomy" id="28930"/>
    <lineage>
        <taxon>Eukaryota</taxon>
        <taxon>Viridiplantae</taxon>
        <taxon>Streptophyta</taxon>
        <taxon>Embryophyta</taxon>
        <taxon>Tracheophyta</taxon>
        <taxon>Spermatophyta</taxon>
        <taxon>Magnoliopsida</taxon>
        <taxon>eudicotyledons</taxon>
        <taxon>Gunneridae</taxon>
        <taxon>Pentapetalae</taxon>
        <taxon>rosids</taxon>
        <taxon>fabids</taxon>
        <taxon>Fagales</taxon>
        <taxon>Fagaceae</taxon>
        <taxon>Fagus</taxon>
    </lineage>
</organism>
<feature type="domain" description="Tf2-1-like SH3-like" evidence="1">
    <location>
        <begin position="147"/>
        <end position="208"/>
    </location>
</feature>
<gene>
    <name evidence="2" type="ORF">FSB_LOCUS4568</name>
</gene>
<name>A0A2N9ECI4_FAGSY</name>
<dbReference type="PANTHER" id="PTHR46148">
    <property type="entry name" value="CHROMO DOMAIN-CONTAINING PROTEIN"/>
    <property type="match status" value="1"/>
</dbReference>
<accession>A0A2N9ECI4</accession>
<evidence type="ECO:0000313" key="2">
    <source>
        <dbReference type="EMBL" id="SPC76686.1"/>
    </source>
</evidence>
<dbReference type="EMBL" id="OIVN01000228">
    <property type="protein sequence ID" value="SPC76686.1"/>
    <property type="molecule type" value="Genomic_DNA"/>
</dbReference>
<dbReference type="PANTHER" id="PTHR46148:SF54">
    <property type="entry name" value="RETROTRANSPOSON-LIKE PROTEIN"/>
    <property type="match status" value="1"/>
</dbReference>
<proteinExistence type="predicted"/>
<evidence type="ECO:0000259" key="1">
    <source>
        <dbReference type="Pfam" id="PF24626"/>
    </source>
</evidence>